<dbReference type="GO" id="GO:0008270">
    <property type="term" value="F:zinc ion binding"/>
    <property type="evidence" value="ECO:0007669"/>
    <property type="project" value="UniProtKB-KW"/>
</dbReference>
<evidence type="ECO:0000256" key="6">
    <source>
        <dbReference type="PROSITE-ProRule" id="PRU00042"/>
    </source>
</evidence>
<keyword evidence="4" id="KW-0862">Zinc</keyword>
<evidence type="ECO:0000256" key="4">
    <source>
        <dbReference type="ARBA" id="ARBA00022833"/>
    </source>
</evidence>
<name>A0A3B4BAG0_9GOBI</name>
<dbReference type="SUPFAM" id="SSF57667">
    <property type="entry name" value="beta-beta-alpha zinc fingers"/>
    <property type="match status" value="1"/>
</dbReference>
<reference evidence="8" key="1">
    <citation type="submission" date="2025-08" db="UniProtKB">
        <authorList>
            <consortium name="Ensembl"/>
        </authorList>
    </citation>
    <scope>IDENTIFICATION</scope>
</reference>
<dbReference type="Ensembl" id="ENSPMGT00000027596.1">
    <property type="protein sequence ID" value="ENSPMGP00000025910.1"/>
    <property type="gene ID" value="ENSPMGG00000020891.1"/>
</dbReference>
<dbReference type="FunFam" id="3.30.160.60:FF:000688">
    <property type="entry name" value="zinc finger protein 197 isoform X1"/>
    <property type="match status" value="1"/>
</dbReference>
<dbReference type="FunFam" id="3.30.160.60:FF:000690">
    <property type="entry name" value="Zinc finger protein 354C"/>
    <property type="match status" value="1"/>
</dbReference>
<dbReference type="GO" id="GO:0003690">
    <property type="term" value="F:double-stranded DNA binding"/>
    <property type="evidence" value="ECO:0007669"/>
    <property type="project" value="UniProtKB-ARBA"/>
</dbReference>
<keyword evidence="3 6" id="KW-0863">Zinc-finger</keyword>
<dbReference type="SMART" id="SM00355">
    <property type="entry name" value="ZnF_C2H2"/>
    <property type="match status" value="2"/>
</dbReference>
<evidence type="ECO:0000313" key="9">
    <source>
        <dbReference type="Proteomes" id="UP000261520"/>
    </source>
</evidence>
<evidence type="ECO:0000256" key="2">
    <source>
        <dbReference type="ARBA" id="ARBA00022737"/>
    </source>
</evidence>
<dbReference type="InterPro" id="IPR036236">
    <property type="entry name" value="Znf_C2H2_sf"/>
</dbReference>
<dbReference type="PROSITE" id="PS00028">
    <property type="entry name" value="ZINC_FINGER_C2H2_1"/>
    <property type="match status" value="2"/>
</dbReference>
<evidence type="ECO:0000256" key="1">
    <source>
        <dbReference type="ARBA" id="ARBA00022723"/>
    </source>
</evidence>
<evidence type="ECO:0000256" key="5">
    <source>
        <dbReference type="ARBA" id="ARBA00023242"/>
    </source>
</evidence>
<dbReference type="PROSITE" id="PS50157">
    <property type="entry name" value="ZINC_FINGER_C2H2_2"/>
    <property type="match status" value="2"/>
</dbReference>
<dbReference type="AlphaFoldDB" id="A0A3B4BAG0"/>
<dbReference type="InterPro" id="IPR050826">
    <property type="entry name" value="Krueppel_C2H2_ZnFinger"/>
</dbReference>
<dbReference type="PANTHER" id="PTHR24377">
    <property type="entry name" value="IP01015P-RELATED"/>
    <property type="match status" value="1"/>
</dbReference>
<dbReference type="STRING" id="409849.ENSPMGP00000025910"/>
<feature type="domain" description="C2H2-type" evidence="7">
    <location>
        <begin position="30"/>
        <end position="57"/>
    </location>
</feature>
<evidence type="ECO:0000259" key="7">
    <source>
        <dbReference type="PROSITE" id="PS50157"/>
    </source>
</evidence>
<feature type="domain" description="C2H2-type" evidence="7">
    <location>
        <begin position="58"/>
        <end position="85"/>
    </location>
</feature>
<dbReference type="Pfam" id="PF00096">
    <property type="entry name" value="zf-C2H2"/>
    <property type="match status" value="2"/>
</dbReference>
<accession>A0A3B4BAG0</accession>
<proteinExistence type="predicted"/>
<dbReference type="Gene3D" id="3.30.160.60">
    <property type="entry name" value="Classic Zinc Finger"/>
    <property type="match status" value="2"/>
</dbReference>
<reference evidence="8" key="2">
    <citation type="submission" date="2025-09" db="UniProtKB">
        <authorList>
            <consortium name="Ensembl"/>
        </authorList>
    </citation>
    <scope>IDENTIFICATION</scope>
</reference>
<dbReference type="InterPro" id="IPR013087">
    <property type="entry name" value="Znf_C2H2_type"/>
</dbReference>
<sequence length="91" mass="10601">MMSLRMEEEVFTQLLTLQHHMKLHTGESDYKCDKCGKGFTTVSNRNAHKKIHTEEGPFECDQCGKAFSTARKLSRHRRVHKRGKVLSLYHV</sequence>
<protein>
    <recommendedName>
        <fullName evidence="7">C2H2-type domain-containing protein</fullName>
    </recommendedName>
</protein>
<keyword evidence="2" id="KW-0677">Repeat</keyword>
<organism evidence="8 9">
    <name type="scientific">Periophthalmus magnuspinnatus</name>
    <dbReference type="NCBI Taxonomy" id="409849"/>
    <lineage>
        <taxon>Eukaryota</taxon>
        <taxon>Metazoa</taxon>
        <taxon>Chordata</taxon>
        <taxon>Craniata</taxon>
        <taxon>Vertebrata</taxon>
        <taxon>Euteleostomi</taxon>
        <taxon>Actinopterygii</taxon>
        <taxon>Neopterygii</taxon>
        <taxon>Teleostei</taxon>
        <taxon>Neoteleostei</taxon>
        <taxon>Acanthomorphata</taxon>
        <taxon>Gobiaria</taxon>
        <taxon>Gobiiformes</taxon>
        <taxon>Gobioidei</taxon>
        <taxon>Gobiidae</taxon>
        <taxon>Oxudercinae</taxon>
        <taxon>Periophthalmus</taxon>
    </lineage>
</organism>
<evidence type="ECO:0000313" key="8">
    <source>
        <dbReference type="Ensembl" id="ENSPMGP00000025910.1"/>
    </source>
</evidence>
<evidence type="ECO:0000256" key="3">
    <source>
        <dbReference type="ARBA" id="ARBA00022771"/>
    </source>
</evidence>
<keyword evidence="1" id="KW-0479">Metal-binding</keyword>
<dbReference type="Proteomes" id="UP000261520">
    <property type="component" value="Unplaced"/>
</dbReference>
<keyword evidence="5" id="KW-0539">Nucleus</keyword>
<keyword evidence="9" id="KW-1185">Reference proteome</keyword>